<sequence length="60" mass="7363">MSYRDYFNKMKEMYIDLMKNGYKLHEIDEMDINRFFALVDHQHEEENKLVPAYKIFGVTL</sequence>
<dbReference type="EMBL" id="CP025001">
    <property type="protein sequence ID" value="AUJ77546.1"/>
    <property type="molecule type" value="Genomic_DNA"/>
</dbReference>
<dbReference type="KEGG" id="bsia:CWD84_12365"/>
<protein>
    <submittedName>
        <fullName evidence="1">Uncharacterized protein</fullName>
    </submittedName>
</protein>
<proteinExistence type="predicted"/>
<dbReference type="AlphaFoldDB" id="A0AAI8N0F9"/>
<evidence type="ECO:0000313" key="1">
    <source>
        <dbReference type="EMBL" id="AUJ77546.1"/>
    </source>
</evidence>
<name>A0AAI8N0F9_9BACI</name>
<evidence type="ECO:0000313" key="2">
    <source>
        <dbReference type="Proteomes" id="UP000234366"/>
    </source>
</evidence>
<organism evidence="1 2">
    <name type="scientific">Bacillus siamensis</name>
    <dbReference type="NCBI Taxonomy" id="659243"/>
    <lineage>
        <taxon>Bacteria</taxon>
        <taxon>Bacillati</taxon>
        <taxon>Bacillota</taxon>
        <taxon>Bacilli</taxon>
        <taxon>Bacillales</taxon>
        <taxon>Bacillaceae</taxon>
        <taxon>Bacillus</taxon>
        <taxon>Bacillus amyloliquefaciens group</taxon>
    </lineage>
</organism>
<accession>A0AAI8N0F9</accession>
<keyword evidence="2" id="KW-1185">Reference proteome</keyword>
<reference evidence="1 2" key="1">
    <citation type="submission" date="2017-11" db="EMBL/GenBank/DDBJ databases">
        <title>Genome sequence and genome mining of multiple bioactive secondary metabolites from a deep sea-derived Bacillus siamensis SCSIO 05746.</title>
        <authorList>
            <person name="Pan H.-Q."/>
            <person name="Ju J.-H."/>
        </authorList>
    </citation>
    <scope>NUCLEOTIDE SEQUENCE [LARGE SCALE GENOMIC DNA]</scope>
    <source>
        <strain evidence="1 2">SCSIO 05746</strain>
    </source>
</reference>
<dbReference type="Proteomes" id="UP000234366">
    <property type="component" value="Chromosome"/>
</dbReference>
<dbReference type="RefSeq" id="WP_061861531.1">
    <property type="nucleotide sequence ID" value="NZ_CP025001.1"/>
</dbReference>
<gene>
    <name evidence="1" type="ORF">CWD84_12365</name>
</gene>